<evidence type="ECO:0000256" key="2">
    <source>
        <dbReference type="ARBA" id="ARBA00022729"/>
    </source>
</evidence>
<sequence>MRGVGLRRLAVLVAAVVGVASLGRPAGADSVPDLLPQSAPARAAIVVSAEDGRVLGARAPTALAYPASLAKMMTLYLLFEAVESGRLGLSDRLTVSRAAAAQPPTKLGLKAGAKLPVKTAIQAIASLSANDVAVAVADRLAGSEAAFAELMTATARELGMARTRFTNATGLPDPEMVTTARDLALLARALVRDHPGLYRLVGGKGFSLGGRWRQGHNGFLGRLPGSDGIKSGFTCAAGYTLAASAVRDGRRLIGVVLGNPTRQDRDRGMARLLDGGFRRLDGGGPTLAALADDPAVRVASLSNDWIAERCFGTDRAPEIEVDSAAWAVQVGVELTPEKALKTARAAERALRKRLGRGHPFALVWPGRAPVRYRALITNLEEAEAVPTCLDLREREDHTACLVLNPATLAASLEAAERFERLQAAAGDQ</sequence>
<dbReference type="AlphaFoldDB" id="A0A1G7WMF8"/>
<feature type="binding site" evidence="8">
    <location>
        <position position="230"/>
    </location>
    <ligand>
        <name>substrate</name>
    </ligand>
</feature>
<reference evidence="13" key="1">
    <citation type="submission" date="2016-10" db="EMBL/GenBank/DDBJ databases">
        <authorList>
            <person name="Varghese N."/>
            <person name="Submissions S."/>
        </authorList>
    </citation>
    <scope>NUCLEOTIDE SEQUENCE [LARGE SCALE GENOMIC DNA]</scope>
    <source>
        <strain evidence="13">930I</strain>
    </source>
</reference>
<evidence type="ECO:0000256" key="8">
    <source>
        <dbReference type="PIRSR" id="PIRSR618044-2"/>
    </source>
</evidence>
<keyword evidence="4" id="KW-0133">Cell shape</keyword>
<dbReference type="Pfam" id="PF00768">
    <property type="entry name" value="Peptidase_S11"/>
    <property type="match status" value="1"/>
</dbReference>
<name>A0A1G7WMF8_9PROT</name>
<keyword evidence="3" id="KW-0378">Hydrolase</keyword>
<dbReference type="InterPro" id="IPR012338">
    <property type="entry name" value="Beta-lactam/transpept-like"/>
</dbReference>
<feature type="active site" description="Acyl-ester intermediate" evidence="7">
    <location>
        <position position="68"/>
    </location>
</feature>
<protein>
    <submittedName>
        <fullName evidence="12">D-alanyl-D-alanine carboxypeptidase/D-alanyl-D-alanine carboxypeptidase (Penicillin-binding protein 5/6)</fullName>
    </submittedName>
</protein>
<feature type="domain" description="Peptidase S11 D-alanyl-D-alanine carboxypeptidase A N-terminal" evidence="11">
    <location>
        <begin position="38"/>
        <end position="260"/>
    </location>
</feature>
<keyword evidence="6" id="KW-0961">Cell wall biogenesis/degradation</keyword>
<evidence type="ECO:0000256" key="4">
    <source>
        <dbReference type="ARBA" id="ARBA00022960"/>
    </source>
</evidence>
<keyword evidence="13" id="KW-1185">Reference proteome</keyword>
<evidence type="ECO:0000256" key="3">
    <source>
        <dbReference type="ARBA" id="ARBA00022801"/>
    </source>
</evidence>
<evidence type="ECO:0000256" key="7">
    <source>
        <dbReference type="PIRSR" id="PIRSR618044-1"/>
    </source>
</evidence>
<dbReference type="GO" id="GO:0009002">
    <property type="term" value="F:serine-type D-Ala-D-Ala carboxypeptidase activity"/>
    <property type="evidence" value="ECO:0007669"/>
    <property type="project" value="InterPro"/>
</dbReference>
<evidence type="ECO:0000256" key="6">
    <source>
        <dbReference type="ARBA" id="ARBA00023316"/>
    </source>
</evidence>
<evidence type="ECO:0000256" key="1">
    <source>
        <dbReference type="ARBA" id="ARBA00007164"/>
    </source>
</evidence>
<dbReference type="InterPro" id="IPR001967">
    <property type="entry name" value="Peptidase_S11_N"/>
</dbReference>
<evidence type="ECO:0000256" key="5">
    <source>
        <dbReference type="ARBA" id="ARBA00022984"/>
    </source>
</evidence>
<evidence type="ECO:0000259" key="11">
    <source>
        <dbReference type="Pfam" id="PF00768"/>
    </source>
</evidence>
<dbReference type="EMBL" id="FNCV01000002">
    <property type="protein sequence ID" value="SDG73161.1"/>
    <property type="molecule type" value="Genomic_DNA"/>
</dbReference>
<feature type="chain" id="PRO_5011781312" evidence="10">
    <location>
        <begin position="29"/>
        <end position="428"/>
    </location>
</feature>
<dbReference type="OrthoDB" id="5291989at2"/>
<evidence type="ECO:0000313" key="12">
    <source>
        <dbReference type="EMBL" id="SDG73161.1"/>
    </source>
</evidence>
<dbReference type="GO" id="GO:0008360">
    <property type="term" value="P:regulation of cell shape"/>
    <property type="evidence" value="ECO:0007669"/>
    <property type="project" value="UniProtKB-KW"/>
</dbReference>
<evidence type="ECO:0000256" key="9">
    <source>
        <dbReference type="RuleBase" id="RU004016"/>
    </source>
</evidence>
<feature type="signal peptide" evidence="10">
    <location>
        <begin position="1"/>
        <end position="28"/>
    </location>
</feature>
<comment type="similarity">
    <text evidence="1 9">Belongs to the peptidase S11 family.</text>
</comment>
<dbReference type="GO" id="GO:0009252">
    <property type="term" value="P:peptidoglycan biosynthetic process"/>
    <property type="evidence" value="ECO:0007669"/>
    <property type="project" value="UniProtKB-KW"/>
</dbReference>
<accession>A0A1G7WMF8</accession>
<feature type="active site" evidence="7">
    <location>
        <position position="128"/>
    </location>
</feature>
<dbReference type="Proteomes" id="UP000217076">
    <property type="component" value="Unassembled WGS sequence"/>
</dbReference>
<dbReference type="PANTHER" id="PTHR21581:SF6">
    <property type="entry name" value="TRAFFICKING PROTEIN PARTICLE COMPLEX SUBUNIT 12"/>
    <property type="match status" value="1"/>
</dbReference>
<keyword evidence="5" id="KW-0573">Peptidoglycan synthesis</keyword>
<keyword evidence="2 10" id="KW-0732">Signal</keyword>
<dbReference type="PRINTS" id="PR00725">
    <property type="entry name" value="DADACBPTASE1"/>
</dbReference>
<keyword evidence="12" id="KW-0121">Carboxypeptidase</keyword>
<evidence type="ECO:0000313" key="13">
    <source>
        <dbReference type="Proteomes" id="UP000217076"/>
    </source>
</evidence>
<organism evidence="12 13">
    <name type="scientific">Roseospirillum parvum</name>
    <dbReference type="NCBI Taxonomy" id="83401"/>
    <lineage>
        <taxon>Bacteria</taxon>
        <taxon>Pseudomonadati</taxon>
        <taxon>Pseudomonadota</taxon>
        <taxon>Alphaproteobacteria</taxon>
        <taxon>Rhodospirillales</taxon>
        <taxon>Rhodospirillaceae</taxon>
        <taxon>Roseospirillum</taxon>
    </lineage>
</organism>
<dbReference type="Gene3D" id="3.40.710.10">
    <property type="entry name" value="DD-peptidase/beta-lactamase superfamily"/>
    <property type="match status" value="1"/>
</dbReference>
<keyword evidence="12" id="KW-0645">Protease</keyword>
<dbReference type="GO" id="GO:0071555">
    <property type="term" value="P:cell wall organization"/>
    <property type="evidence" value="ECO:0007669"/>
    <property type="project" value="UniProtKB-KW"/>
</dbReference>
<dbReference type="SUPFAM" id="SSF56601">
    <property type="entry name" value="beta-lactamase/transpeptidase-like"/>
    <property type="match status" value="1"/>
</dbReference>
<dbReference type="STRING" id="83401.SAMN05421742_102257"/>
<evidence type="ECO:0000256" key="10">
    <source>
        <dbReference type="SAM" id="SignalP"/>
    </source>
</evidence>
<proteinExistence type="inferred from homology"/>
<feature type="active site" description="Proton acceptor" evidence="7">
    <location>
        <position position="71"/>
    </location>
</feature>
<dbReference type="PANTHER" id="PTHR21581">
    <property type="entry name" value="D-ALANYL-D-ALANINE CARBOXYPEPTIDASE"/>
    <property type="match status" value="1"/>
</dbReference>
<dbReference type="InterPro" id="IPR018044">
    <property type="entry name" value="Peptidase_S11"/>
</dbReference>
<dbReference type="GO" id="GO:0006508">
    <property type="term" value="P:proteolysis"/>
    <property type="evidence" value="ECO:0007669"/>
    <property type="project" value="InterPro"/>
</dbReference>
<gene>
    <name evidence="12" type="ORF">SAMN05421742_102257</name>
</gene>